<accession>A0A0F9LCF4</accession>
<sequence length="133" mass="14898">MAWKERPMSRFEDEVLRSKRNENKPETMEDGYTIGQLISAVLRMKTALEIGEFGAGYRAHLEALPIEKCAAGVDDIVQQNIGFCFGQGMAPEQVRMWQEGVGAYHPFGLDVKTPDEVLEAGMKFGAEMRGQQE</sequence>
<proteinExistence type="predicted"/>
<evidence type="ECO:0000313" key="1">
    <source>
        <dbReference type="EMBL" id="KKM61855.1"/>
    </source>
</evidence>
<gene>
    <name evidence="1" type="ORF">LCGC14_1527470</name>
</gene>
<organism evidence="1">
    <name type="scientific">marine sediment metagenome</name>
    <dbReference type="NCBI Taxonomy" id="412755"/>
    <lineage>
        <taxon>unclassified sequences</taxon>
        <taxon>metagenomes</taxon>
        <taxon>ecological metagenomes</taxon>
    </lineage>
</organism>
<reference evidence="1" key="1">
    <citation type="journal article" date="2015" name="Nature">
        <title>Complex archaea that bridge the gap between prokaryotes and eukaryotes.</title>
        <authorList>
            <person name="Spang A."/>
            <person name="Saw J.H."/>
            <person name="Jorgensen S.L."/>
            <person name="Zaremba-Niedzwiedzka K."/>
            <person name="Martijn J."/>
            <person name="Lind A.E."/>
            <person name="van Eijk R."/>
            <person name="Schleper C."/>
            <person name="Guy L."/>
            <person name="Ettema T.J."/>
        </authorList>
    </citation>
    <scope>NUCLEOTIDE SEQUENCE</scope>
</reference>
<name>A0A0F9LCF4_9ZZZZ</name>
<dbReference type="AlphaFoldDB" id="A0A0F9LCF4"/>
<comment type="caution">
    <text evidence="1">The sequence shown here is derived from an EMBL/GenBank/DDBJ whole genome shotgun (WGS) entry which is preliminary data.</text>
</comment>
<dbReference type="EMBL" id="LAZR01011406">
    <property type="protein sequence ID" value="KKM61855.1"/>
    <property type="molecule type" value="Genomic_DNA"/>
</dbReference>
<protein>
    <submittedName>
        <fullName evidence="1">Uncharacterized protein</fullName>
    </submittedName>
</protein>